<dbReference type="EMBL" id="QRBE01000006">
    <property type="protein sequence ID" value="RDS81215.1"/>
    <property type="molecule type" value="Genomic_DNA"/>
</dbReference>
<dbReference type="Pfam" id="PF02641">
    <property type="entry name" value="DUF190"/>
    <property type="match status" value="1"/>
</dbReference>
<dbReference type="InterPro" id="IPR003793">
    <property type="entry name" value="UPF0166"/>
</dbReference>
<dbReference type="OrthoDB" id="5339790at2"/>
<evidence type="ECO:0000313" key="2">
    <source>
        <dbReference type="EMBL" id="RDS81215.1"/>
    </source>
</evidence>
<dbReference type="Gene3D" id="3.30.70.120">
    <property type="match status" value="1"/>
</dbReference>
<organism evidence="2 3">
    <name type="scientific">Dyella monticola</name>
    <dbReference type="NCBI Taxonomy" id="1927958"/>
    <lineage>
        <taxon>Bacteria</taxon>
        <taxon>Pseudomonadati</taxon>
        <taxon>Pseudomonadota</taxon>
        <taxon>Gammaproteobacteria</taxon>
        <taxon>Lysobacterales</taxon>
        <taxon>Rhodanobacteraceae</taxon>
        <taxon>Dyella</taxon>
    </lineage>
</organism>
<evidence type="ECO:0000256" key="1">
    <source>
        <dbReference type="ARBA" id="ARBA00010554"/>
    </source>
</evidence>
<accession>A0A370WZ20</accession>
<reference evidence="2 3" key="1">
    <citation type="submission" date="2018-07" db="EMBL/GenBank/DDBJ databases">
        <title>Dyella monticola sp. nov. and Dyella psychrodurans sp. nov. isolated from monsoon evergreen broad-leaved forest soil of Dinghu Mountain, China.</title>
        <authorList>
            <person name="Gao Z."/>
            <person name="Qiu L."/>
        </authorList>
    </citation>
    <scope>NUCLEOTIDE SEQUENCE [LARGE SCALE GENOMIC DNA]</scope>
    <source>
        <strain evidence="2 3">4G-K06</strain>
    </source>
</reference>
<protein>
    <submittedName>
        <fullName evidence="2">DUF190 domain-containing protein</fullName>
    </submittedName>
</protein>
<dbReference type="SUPFAM" id="SSF54913">
    <property type="entry name" value="GlnB-like"/>
    <property type="match status" value="1"/>
</dbReference>
<dbReference type="InterPro" id="IPR011322">
    <property type="entry name" value="N-reg_PII-like_a/b"/>
</dbReference>
<comment type="similarity">
    <text evidence="1">Belongs to the UPF0166 family.</text>
</comment>
<keyword evidence="3" id="KW-1185">Reference proteome</keyword>
<name>A0A370WZ20_9GAMM</name>
<dbReference type="InterPro" id="IPR015867">
    <property type="entry name" value="N-reg_PII/ATP_PRibTrfase_C"/>
</dbReference>
<dbReference type="AlphaFoldDB" id="A0A370WZ20"/>
<evidence type="ECO:0000313" key="3">
    <source>
        <dbReference type="Proteomes" id="UP000254258"/>
    </source>
</evidence>
<gene>
    <name evidence="2" type="ORF">DWU98_11805</name>
</gene>
<sequence length="120" mass="13254">MSIDTSFHGTPANGIFLRFYTHVHARHDGLLLSEWLLELAKRNKLGGGSEFRATAGFGRHGVLHHEAFFELADDLPLKVEFLLSEANAQTLLRLVREAGVDVVYAWSPVHFGILGKEGGT</sequence>
<comment type="caution">
    <text evidence="2">The sequence shown here is derived from an EMBL/GenBank/DDBJ whole genome shotgun (WGS) entry which is preliminary data.</text>
</comment>
<dbReference type="Proteomes" id="UP000254258">
    <property type="component" value="Unassembled WGS sequence"/>
</dbReference>
<proteinExistence type="inferred from homology"/>
<dbReference type="RefSeq" id="WP_115495771.1">
    <property type="nucleotide sequence ID" value="NZ_QRBE01000006.1"/>
</dbReference>